<feature type="transmembrane region" description="Helical" evidence="5">
    <location>
        <begin position="6"/>
        <end position="26"/>
    </location>
</feature>
<name>A0A3G3BVK4_9CAUD</name>
<organism evidence="6 7">
    <name type="scientific">Bacillus phage vB_BcoS-136</name>
    <dbReference type="NCBI Taxonomy" id="2419619"/>
    <lineage>
        <taxon>Viruses</taxon>
        <taxon>Duplodnaviria</taxon>
        <taxon>Heunggongvirae</taxon>
        <taxon>Uroviricota</taxon>
        <taxon>Caudoviricetes</taxon>
        <taxon>Heleneionescovirinae</taxon>
        <taxon>Kenyattavirus</taxon>
        <taxon>Kenyattavirus kv136</taxon>
    </lineage>
</organism>
<dbReference type="InterPro" id="IPR006603">
    <property type="entry name" value="PQ-loop_rpt"/>
</dbReference>
<dbReference type="GO" id="GO:0016020">
    <property type="term" value="C:membrane"/>
    <property type="evidence" value="ECO:0007669"/>
    <property type="project" value="UniProtKB-SubCell"/>
</dbReference>
<evidence type="ECO:0000313" key="7">
    <source>
        <dbReference type="Proteomes" id="UP000274199"/>
    </source>
</evidence>
<sequence>MIGILLNVIPIIATVFLIICYFPQIIKTYKTKDVTGISLSFFVMLNIALTLLLVNSILLFTVNGNFGYVVTYIFNEGLAFIMLVFVLKYRKKDK</sequence>
<evidence type="ECO:0000256" key="2">
    <source>
        <dbReference type="ARBA" id="ARBA00022692"/>
    </source>
</evidence>
<gene>
    <name evidence="6" type="ORF">vBBcoS136_00188</name>
</gene>
<evidence type="ECO:0000256" key="5">
    <source>
        <dbReference type="SAM" id="Phobius"/>
    </source>
</evidence>
<comment type="subcellular location">
    <subcellularLocation>
        <location evidence="1">Membrane</location>
        <topology evidence="1">Multi-pass membrane protein</topology>
    </subcellularLocation>
</comment>
<evidence type="ECO:0000256" key="4">
    <source>
        <dbReference type="ARBA" id="ARBA00023136"/>
    </source>
</evidence>
<dbReference type="Proteomes" id="UP000274199">
    <property type="component" value="Segment"/>
</dbReference>
<dbReference type="SMART" id="SM00679">
    <property type="entry name" value="CTNS"/>
    <property type="match status" value="1"/>
</dbReference>
<keyword evidence="4 5" id="KW-0472">Membrane</keyword>
<evidence type="ECO:0000256" key="3">
    <source>
        <dbReference type="ARBA" id="ARBA00022989"/>
    </source>
</evidence>
<dbReference type="Pfam" id="PF04193">
    <property type="entry name" value="PQ-loop"/>
    <property type="match status" value="1"/>
</dbReference>
<accession>A0A3G3BVK4</accession>
<dbReference type="Gene3D" id="1.20.1280.290">
    <property type="match status" value="1"/>
</dbReference>
<keyword evidence="7" id="KW-1185">Reference proteome</keyword>
<evidence type="ECO:0000313" key="6">
    <source>
        <dbReference type="EMBL" id="AYP68302.1"/>
    </source>
</evidence>
<reference evidence="6 7" key="1">
    <citation type="submission" date="2018-09" db="EMBL/GenBank/DDBJ databases">
        <title>Comparative Genomic Analysis of Eight Novel Haloalkaliphilic Bacteriophages from Lake Elmenteita, Kenya.</title>
        <authorList>
            <person name="Akhwale J.K."/>
        </authorList>
    </citation>
    <scope>NUCLEOTIDE SEQUENCE [LARGE SCALE GENOMIC DNA]</scope>
</reference>
<feature type="transmembrane region" description="Helical" evidence="5">
    <location>
        <begin position="38"/>
        <end position="60"/>
    </location>
</feature>
<protein>
    <submittedName>
        <fullName evidence="6">PQ loop repeat protein</fullName>
    </submittedName>
</protein>
<proteinExistence type="predicted"/>
<evidence type="ECO:0000256" key="1">
    <source>
        <dbReference type="ARBA" id="ARBA00004141"/>
    </source>
</evidence>
<keyword evidence="3 5" id="KW-1133">Transmembrane helix</keyword>
<dbReference type="EMBL" id="MH884508">
    <property type="protein sequence ID" value="AYP68302.1"/>
    <property type="molecule type" value="Genomic_DNA"/>
</dbReference>
<keyword evidence="2 5" id="KW-0812">Transmembrane</keyword>
<feature type="transmembrane region" description="Helical" evidence="5">
    <location>
        <begin position="66"/>
        <end position="87"/>
    </location>
</feature>